<dbReference type="PANTHER" id="PTHR43283:SF7">
    <property type="entry name" value="BETA-LACTAMASE-RELATED DOMAIN-CONTAINING PROTEIN"/>
    <property type="match status" value="1"/>
</dbReference>
<dbReference type="EMBL" id="FOSQ01000013">
    <property type="protein sequence ID" value="SFK99608.1"/>
    <property type="molecule type" value="Genomic_DNA"/>
</dbReference>
<name>A0A1I4E1A5_9PROT</name>
<evidence type="ECO:0000256" key="1">
    <source>
        <dbReference type="SAM" id="SignalP"/>
    </source>
</evidence>
<dbReference type="STRING" id="1123062.SAMN02745775_113141"/>
<proteinExistence type="predicted"/>
<dbReference type="AlphaFoldDB" id="A0A1I4E1A5"/>
<keyword evidence="1" id="KW-0732">Signal</keyword>
<dbReference type="InterPro" id="IPR001466">
    <property type="entry name" value="Beta-lactam-related"/>
</dbReference>
<feature type="signal peptide" evidence="1">
    <location>
        <begin position="1"/>
        <end position="24"/>
    </location>
</feature>
<feature type="domain" description="Beta-lactamase-related" evidence="2">
    <location>
        <begin position="58"/>
        <end position="324"/>
    </location>
</feature>
<dbReference type="PROSITE" id="PS51318">
    <property type="entry name" value="TAT"/>
    <property type="match status" value="1"/>
</dbReference>
<dbReference type="InterPro" id="IPR006311">
    <property type="entry name" value="TAT_signal"/>
</dbReference>
<gene>
    <name evidence="3" type="ORF">SAMN02745775_113141</name>
</gene>
<accession>A0A1I4E1A5</accession>
<evidence type="ECO:0000259" key="2">
    <source>
        <dbReference type="Pfam" id="PF00144"/>
    </source>
</evidence>
<dbReference type="PANTHER" id="PTHR43283">
    <property type="entry name" value="BETA-LACTAMASE-RELATED"/>
    <property type="match status" value="1"/>
</dbReference>
<dbReference type="Gene3D" id="3.40.710.10">
    <property type="entry name" value="DD-peptidase/beta-lactamase superfamily"/>
    <property type="match status" value="1"/>
</dbReference>
<dbReference type="Pfam" id="PF00144">
    <property type="entry name" value="Beta-lactamase"/>
    <property type="match status" value="1"/>
</dbReference>
<reference evidence="3 4" key="1">
    <citation type="submission" date="2016-10" db="EMBL/GenBank/DDBJ databases">
        <authorList>
            <person name="de Groot N.N."/>
        </authorList>
    </citation>
    <scope>NUCLEOTIDE SEQUENCE [LARGE SCALE GENOMIC DNA]</scope>
    <source>
        <strain evidence="3 4">DSM 19981</strain>
    </source>
</reference>
<feature type="chain" id="PRO_5011487507" evidence="1">
    <location>
        <begin position="25"/>
        <end position="366"/>
    </location>
</feature>
<protein>
    <submittedName>
        <fullName evidence="3">CubicO group peptidase, beta-lactamase class C family</fullName>
    </submittedName>
</protein>
<dbReference type="RefSeq" id="WP_092962561.1">
    <property type="nucleotide sequence ID" value="NZ_FOSQ01000013.1"/>
</dbReference>
<sequence>MVQPTRRATLGAAALSLLAAPTLAQTATIPGAAWARHARPEDAGFRADGLAEVERMTKDLATTSLMVVRGGRIAWSLGDIAEVSYLASARKSILSMLYGRYVENGTIDLDRTIGDIGIDDVQTLLPIERTARIRHLLTATSGIYHPQGSPGGSTTGIPARGSQTPGARFLYNNWDFNVCGTVFETLTGKTVFAALASDLAGPLGFEDFDPARQRMLGFPDQSRHLAYHLFLSGRDMARLGLVMARGGRWGGQQVVPEAWVRESTKLRIPAAQLTEGYKDGPLGYGYLWWVPETRTGAAWRNAALANGNYGQFILVMPETDTVIVHRRAVTDAFAIGRNMGTDNSNPRGVSSGEFLRLADAIVAAGA</sequence>
<keyword evidence="4" id="KW-1185">Reference proteome</keyword>
<organism evidence="3 4">
    <name type="scientific">Falsiroseomonas stagni DSM 19981</name>
    <dbReference type="NCBI Taxonomy" id="1123062"/>
    <lineage>
        <taxon>Bacteria</taxon>
        <taxon>Pseudomonadati</taxon>
        <taxon>Pseudomonadota</taxon>
        <taxon>Alphaproteobacteria</taxon>
        <taxon>Acetobacterales</taxon>
        <taxon>Roseomonadaceae</taxon>
        <taxon>Falsiroseomonas</taxon>
    </lineage>
</organism>
<dbReference type="Proteomes" id="UP000199473">
    <property type="component" value="Unassembled WGS sequence"/>
</dbReference>
<dbReference type="InterPro" id="IPR012338">
    <property type="entry name" value="Beta-lactam/transpept-like"/>
</dbReference>
<dbReference type="InterPro" id="IPR050789">
    <property type="entry name" value="Diverse_Enzym_Activities"/>
</dbReference>
<evidence type="ECO:0000313" key="4">
    <source>
        <dbReference type="Proteomes" id="UP000199473"/>
    </source>
</evidence>
<dbReference type="SUPFAM" id="SSF56601">
    <property type="entry name" value="beta-lactamase/transpeptidase-like"/>
    <property type="match status" value="1"/>
</dbReference>
<evidence type="ECO:0000313" key="3">
    <source>
        <dbReference type="EMBL" id="SFK99608.1"/>
    </source>
</evidence>
<dbReference type="OrthoDB" id="9814204at2"/>